<proteinExistence type="predicted"/>
<evidence type="ECO:0000313" key="3">
    <source>
        <dbReference type="Proteomes" id="UP001374535"/>
    </source>
</evidence>
<protein>
    <submittedName>
        <fullName evidence="2">Uncharacterized protein</fullName>
    </submittedName>
</protein>
<name>A0AAQ3S3T4_VIGMU</name>
<organism evidence="2 3">
    <name type="scientific">Vigna mungo</name>
    <name type="common">Black gram</name>
    <name type="synonym">Phaseolus mungo</name>
    <dbReference type="NCBI Taxonomy" id="3915"/>
    <lineage>
        <taxon>Eukaryota</taxon>
        <taxon>Viridiplantae</taxon>
        <taxon>Streptophyta</taxon>
        <taxon>Embryophyta</taxon>
        <taxon>Tracheophyta</taxon>
        <taxon>Spermatophyta</taxon>
        <taxon>Magnoliopsida</taxon>
        <taxon>eudicotyledons</taxon>
        <taxon>Gunneridae</taxon>
        <taxon>Pentapetalae</taxon>
        <taxon>rosids</taxon>
        <taxon>fabids</taxon>
        <taxon>Fabales</taxon>
        <taxon>Fabaceae</taxon>
        <taxon>Papilionoideae</taxon>
        <taxon>50 kb inversion clade</taxon>
        <taxon>NPAAA clade</taxon>
        <taxon>indigoferoid/millettioid clade</taxon>
        <taxon>Phaseoleae</taxon>
        <taxon>Vigna</taxon>
    </lineage>
</organism>
<sequence>MGIENMNGGSWIEFNKLKGELRMDRARRVYVVYTVKGHKRKTSLVTYSILIYIAQCQRLSSSSELTESGKTYTSSTVPGFSGMVTESSHEPSSLVVTKFETESAST</sequence>
<evidence type="ECO:0000313" key="2">
    <source>
        <dbReference type="EMBL" id="WVZ18189.1"/>
    </source>
</evidence>
<gene>
    <name evidence="2" type="ORF">V8G54_005511</name>
</gene>
<accession>A0AAQ3S3T4</accession>
<feature type="compositionally biased region" description="Polar residues" evidence="1">
    <location>
        <begin position="82"/>
        <end position="95"/>
    </location>
</feature>
<reference evidence="2 3" key="1">
    <citation type="journal article" date="2023" name="Life. Sci Alliance">
        <title>Evolutionary insights into 3D genome organization and epigenetic landscape of Vigna mungo.</title>
        <authorList>
            <person name="Junaid A."/>
            <person name="Singh B."/>
            <person name="Bhatia S."/>
        </authorList>
    </citation>
    <scope>NUCLEOTIDE SEQUENCE [LARGE SCALE GENOMIC DNA]</scope>
    <source>
        <strain evidence="2">Urdbean</strain>
    </source>
</reference>
<evidence type="ECO:0000256" key="1">
    <source>
        <dbReference type="SAM" id="MobiDB-lite"/>
    </source>
</evidence>
<dbReference type="Proteomes" id="UP001374535">
    <property type="component" value="Chromosome 2"/>
</dbReference>
<feature type="region of interest" description="Disordered" evidence="1">
    <location>
        <begin position="82"/>
        <end position="106"/>
    </location>
</feature>
<dbReference type="EMBL" id="CP144699">
    <property type="protein sequence ID" value="WVZ18189.1"/>
    <property type="molecule type" value="Genomic_DNA"/>
</dbReference>
<dbReference type="AlphaFoldDB" id="A0AAQ3S3T4"/>
<keyword evidence="3" id="KW-1185">Reference proteome</keyword>